<evidence type="ECO:0000256" key="3">
    <source>
        <dbReference type="ARBA" id="ARBA00023082"/>
    </source>
</evidence>
<evidence type="ECO:0000259" key="6">
    <source>
        <dbReference type="Pfam" id="PF08281"/>
    </source>
</evidence>
<dbReference type="SUPFAM" id="SSF88659">
    <property type="entry name" value="Sigma3 and sigma4 domains of RNA polymerase sigma factors"/>
    <property type="match status" value="1"/>
</dbReference>
<evidence type="ECO:0000313" key="7">
    <source>
        <dbReference type="EMBL" id="MBA2114774.1"/>
    </source>
</evidence>
<feature type="domain" description="RNA polymerase sigma-70 region 2" evidence="5">
    <location>
        <begin position="49"/>
        <end position="116"/>
    </location>
</feature>
<protein>
    <submittedName>
        <fullName evidence="7">Uncharacterized protein</fullName>
    </submittedName>
</protein>
<dbReference type="InterPro" id="IPR014284">
    <property type="entry name" value="RNA_pol_sigma-70_dom"/>
</dbReference>
<dbReference type="InterPro" id="IPR013249">
    <property type="entry name" value="RNA_pol_sigma70_r4_t2"/>
</dbReference>
<dbReference type="GO" id="GO:0016987">
    <property type="term" value="F:sigma factor activity"/>
    <property type="evidence" value="ECO:0007669"/>
    <property type="project" value="UniProtKB-KW"/>
</dbReference>
<dbReference type="EMBL" id="JABRWO010000004">
    <property type="protein sequence ID" value="MBA2114774.1"/>
    <property type="molecule type" value="Genomic_DNA"/>
</dbReference>
<dbReference type="PANTHER" id="PTHR43133">
    <property type="entry name" value="RNA POLYMERASE ECF-TYPE SIGMA FACTO"/>
    <property type="match status" value="1"/>
</dbReference>
<dbReference type="InterPro" id="IPR039425">
    <property type="entry name" value="RNA_pol_sigma-70-like"/>
</dbReference>
<keyword evidence="3" id="KW-0731">Sigma factor</keyword>
<evidence type="ECO:0000256" key="2">
    <source>
        <dbReference type="ARBA" id="ARBA00023015"/>
    </source>
</evidence>
<comment type="caution">
    <text evidence="7">The sequence shown here is derived from an EMBL/GenBank/DDBJ whole genome shotgun (WGS) entry which is preliminary data.</text>
</comment>
<dbReference type="PANTHER" id="PTHR43133:SF25">
    <property type="entry name" value="RNA POLYMERASE SIGMA FACTOR RFAY-RELATED"/>
    <property type="match status" value="1"/>
</dbReference>
<keyword evidence="2" id="KW-0805">Transcription regulation</keyword>
<dbReference type="GO" id="GO:0003677">
    <property type="term" value="F:DNA binding"/>
    <property type="evidence" value="ECO:0007669"/>
    <property type="project" value="InterPro"/>
</dbReference>
<dbReference type="Proteomes" id="UP000551616">
    <property type="component" value="Unassembled WGS sequence"/>
</dbReference>
<dbReference type="InterPro" id="IPR013324">
    <property type="entry name" value="RNA_pol_sigma_r3/r4-like"/>
</dbReference>
<dbReference type="AlphaFoldDB" id="A0A7V8V4X2"/>
<comment type="similarity">
    <text evidence="1">Belongs to the sigma-70 factor family. ECF subfamily.</text>
</comment>
<dbReference type="InterPro" id="IPR036388">
    <property type="entry name" value="WH-like_DNA-bd_sf"/>
</dbReference>
<organism evidence="7 8">
    <name type="scientific">Bremerella alba</name>
    <dbReference type="NCBI Taxonomy" id="980252"/>
    <lineage>
        <taxon>Bacteria</taxon>
        <taxon>Pseudomonadati</taxon>
        <taxon>Planctomycetota</taxon>
        <taxon>Planctomycetia</taxon>
        <taxon>Pirellulales</taxon>
        <taxon>Pirellulaceae</taxon>
        <taxon>Bremerella</taxon>
    </lineage>
</organism>
<evidence type="ECO:0000256" key="1">
    <source>
        <dbReference type="ARBA" id="ARBA00010641"/>
    </source>
</evidence>
<reference evidence="7 8" key="1">
    <citation type="submission" date="2020-05" db="EMBL/GenBank/DDBJ databases">
        <title>Bremerella alba sp. nov., a novel planctomycete isolated from the surface of the macroalga Fucus spiralis.</title>
        <authorList>
            <person name="Godinho O."/>
            <person name="Botelho R."/>
            <person name="Albuquerque L."/>
            <person name="Wiegand S."/>
            <person name="Da Costa M.S."/>
            <person name="Lobo-Da-Cunha A."/>
            <person name="Jogler C."/>
            <person name="Lage O.M."/>
        </authorList>
    </citation>
    <scope>NUCLEOTIDE SEQUENCE [LARGE SCALE GENOMIC DNA]</scope>
    <source>
        <strain evidence="7 8">FF15</strain>
    </source>
</reference>
<evidence type="ECO:0000313" key="8">
    <source>
        <dbReference type="Proteomes" id="UP000551616"/>
    </source>
</evidence>
<dbReference type="GO" id="GO:0006352">
    <property type="term" value="P:DNA-templated transcription initiation"/>
    <property type="evidence" value="ECO:0007669"/>
    <property type="project" value="InterPro"/>
</dbReference>
<accession>A0A7V8V4X2</accession>
<keyword evidence="8" id="KW-1185">Reference proteome</keyword>
<dbReference type="SUPFAM" id="SSF88946">
    <property type="entry name" value="Sigma2 domain of RNA polymerase sigma factors"/>
    <property type="match status" value="1"/>
</dbReference>
<name>A0A7V8V4X2_9BACT</name>
<keyword evidence="4" id="KW-0804">Transcription</keyword>
<dbReference type="Gene3D" id="1.10.10.10">
    <property type="entry name" value="Winged helix-like DNA-binding domain superfamily/Winged helix DNA-binding domain"/>
    <property type="match status" value="1"/>
</dbReference>
<evidence type="ECO:0000256" key="4">
    <source>
        <dbReference type="ARBA" id="ARBA00023163"/>
    </source>
</evidence>
<dbReference type="Gene3D" id="1.10.1740.10">
    <property type="match status" value="1"/>
</dbReference>
<dbReference type="Pfam" id="PF08281">
    <property type="entry name" value="Sigma70_r4_2"/>
    <property type="match status" value="1"/>
</dbReference>
<sequence length="226" mass="26077">MLGIFVEMTTATLEMTSSYSEPSLVQPKSDEDLLLAYRDSGNREYFQKLVQRYERELFNYLRRYLGDPEMAEDVFQAAFLQVHLKCDTFEEGRRFRPWLYTIATNQAIDAQRKTKRHKMVSLDRAGTSTEQQETGSLVDLLVSAEPGPMAQMDDFERQRVMRDAVQQLPESLKTAVVLVYYQGLKYREAADILEIPVGTVKSRLHTAVQKLTEAWNEVYTPDDDDA</sequence>
<dbReference type="NCBIfam" id="TIGR02937">
    <property type="entry name" value="sigma70-ECF"/>
    <property type="match status" value="1"/>
</dbReference>
<proteinExistence type="inferred from homology"/>
<feature type="domain" description="RNA polymerase sigma factor 70 region 4 type 2" evidence="6">
    <location>
        <begin position="161"/>
        <end position="211"/>
    </location>
</feature>
<gene>
    <name evidence="7" type="ORF">HOV93_19410</name>
</gene>
<dbReference type="InterPro" id="IPR013325">
    <property type="entry name" value="RNA_pol_sigma_r2"/>
</dbReference>
<dbReference type="CDD" id="cd06171">
    <property type="entry name" value="Sigma70_r4"/>
    <property type="match status" value="1"/>
</dbReference>
<dbReference type="InterPro" id="IPR007627">
    <property type="entry name" value="RNA_pol_sigma70_r2"/>
</dbReference>
<evidence type="ECO:0000259" key="5">
    <source>
        <dbReference type="Pfam" id="PF04542"/>
    </source>
</evidence>
<dbReference type="Pfam" id="PF04542">
    <property type="entry name" value="Sigma70_r2"/>
    <property type="match status" value="1"/>
</dbReference>